<accession>A0A8H5P8Z8</accession>
<evidence type="ECO:0000313" key="2">
    <source>
        <dbReference type="Proteomes" id="UP000547976"/>
    </source>
</evidence>
<dbReference type="GeneID" id="59309525"/>
<protein>
    <submittedName>
        <fullName evidence="1">Uncharacterized protein</fullName>
    </submittedName>
</protein>
<dbReference type="Proteomes" id="UP000547976">
    <property type="component" value="Unassembled WGS sequence"/>
</dbReference>
<comment type="caution">
    <text evidence="1">The sequence shown here is derived from an EMBL/GenBank/DDBJ whole genome shotgun (WGS) entry which is preliminary data.</text>
</comment>
<dbReference type="EMBL" id="JAAOAV010000175">
    <property type="protein sequence ID" value="KAF5592208.1"/>
    <property type="molecule type" value="Genomic_DNA"/>
</dbReference>
<dbReference type="PANTHER" id="PTHR35392:SF3">
    <property type="entry name" value="ZN(2)-C6 FUNGAL-TYPE DOMAIN-CONTAINING PROTEIN"/>
    <property type="match status" value="1"/>
</dbReference>
<dbReference type="OrthoDB" id="5362630at2759"/>
<reference evidence="1 2" key="1">
    <citation type="submission" date="2020-05" db="EMBL/GenBank/DDBJ databases">
        <title>Identification and distribution of gene clusters putatively required for synthesis of sphingolipid metabolism inhibitors in phylogenetically diverse species of the filamentous fungus Fusarium.</title>
        <authorList>
            <person name="Kim H.-S."/>
            <person name="Busman M."/>
            <person name="Brown D.W."/>
            <person name="Divon H."/>
            <person name="Uhlig S."/>
            <person name="Proctor R.H."/>
        </authorList>
    </citation>
    <scope>NUCLEOTIDE SEQUENCE [LARGE SCALE GENOMIC DNA]</scope>
    <source>
        <strain evidence="1 2">NRRL 66333</strain>
    </source>
</reference>
<dbReference type="PANTHER" id="PTHR35392">
    <property type="entry name" value="ZN(II)2CYS6 TRANSCRIPTION FACTOR (EUROFUNG)-RELATED-RELATED"/>
    <property type="match status" value="1"/>
</dbReference>
<dbReference type="AlphaFoldDB" id="A0A8H5P8Z8"/>
<sequence length="560" mass="64470">MIDNVDWFEVIENLEEDLFDGDDWLSDLLREEPKDGVNVDVEPVEGVPATESGVAEELTLDPSLLTLPTYTNYPRSYTQIFEPHDLPMDHVFPSLTLQQMLFSLTIQAPKTEYKHDQGGNLQGVFTVSGLNTRVRGPFTEEARKATANARKRGVCEKCRGLKVRMLKTNNSETSMHQSQSSRASVAPIGYVSLSVIDQADLLGSTRDNKLYEWLSIKDVMNAKLNIDLDRHTIKLTQGFDCEVEVTVSKFQPLPGDKTSYPWRDSAGNQRMLELPHYYIADMDRHQRVIDEYNQKSYKVYIQRRLKGKSPLMNIQEAIRFSEQHNSSLVKYGLRLWAGSRLTELPWMICGEHTLGQIPVQDLECPRSGTIPIPPIMDTQMDHLVIKNIMTPLRQRILTGLQTKIMENKRENWYEIYLTTFVLLSNMERQFAQVLYIIDWYGMESRFGTRGNSSVSESFIHSCKTLLAFFHYAGGSHKPLALDWKGSKAPLGIMTQQQAEYLDKTQKQIDREGENLSGLKTESIYKRDMYWCHQLLLGDCKVDEQNDREIDELKEEDYIFH</sequence>
<keyword evidence="2" id="KW-1185">Reference proteome</keyword>
<dbReference type="RefSeq" id="XP_036534283.1">
    <property type="nucleotide sequence ID" value="XM_036674807.1"/>
</dbReference>
<organism evidence="1 2">
    <name type="scientific">Gibberella subglutinans</name>
    <name type="common">Fusarium subglutinans</name>
    <dbReference type="NCBI Taxonomy" id="42677"/>
    <lineage>
        <taxon>Eukaryota</taxon>
        <taxon>Fungi</taxon>
        <taxon>Dikarya</taxon>
        <taxon>Ascomycota</taxon>
        <taxon>Pezizomycotina</taxon>
        <taxon>Sordariomycetes</taxon>
        <taxon>Hypocreomycetidae</taxon>
        <taxon>Hypocreales</taxon>
        <taxon>Nectriaceae</taxon>
        <taxon>Fusarium</taxon>
        <taxon>Fusarium fujikuroi species complex</taxon>
    </lineage>
</organism>
<dbReference type="InterPro" id="IPR052973">
    <property type="entry name" value="Fungal_sec-metab_reg_TF"/>
</dbReference>
<proteinExistence type="predicted"/>
<gene>
    <name evidence="1" type="ORF">FSUBG_10249</name>
</gene>
<evidence type="ECO:0000313" key="1">
    <source>
        <dbReference type="EMBL" id="KAF5592208.1"/>
    </source>
</evidence>
<name>A0A8H5P8Z8_GIBSU</name>